<accession>A0ABU5VPS6</accession>
<organism evidence="3 4">
    <name type="scientific">Bacteriovorax antarcticus</name>
    <dbReference type="NCBI Taxonomy" id="3088717"/>
    <lineage>
        <taxon>Bacteria</taxon>
        <taxon>Pseudomonadati</taxon>
        <taxon>Bdellovibrionota</taxon>
        <taxon>Bacteriovoracia</taxon>
        <taxon>Bacteriovoracales</taxon>
        <taxon>Bacteriovoracaceae</taxon>
        <taxon>Bacteriovorax</taxon>
    </lineage>
</organism>
<evidence type="ECO:0000313" key="3">
    <source>
        <dbReference type="EMBL" id="MEA9354602.1"/>
    </source>
</evidence>
<proteinExistence type="predicted"/>
<evidence type="ECO:0000256" key="1">
    <source>
        <dbReference type="SAM" id="MobiDB-lite"/>
    </source>
</evidence>
<protein>
    <submittedName>
        <fullName evidence="3">Uncharacterized protein</fullName>
    </submittedName>
</protein>
<sequence>MFIIRFAFYFTLSFAILCIPIGGGRQLFDKLFSMVTPYAREAVKTTKQKITTTKRYSKKLYSNSTPAVEEDEVKSKMSSVSRKKKVTKKSNKEPEETYTDEEQERLRKVLSEE</sequence>
<evidence type="ECO:0000256" key="2">
    <source>
        <dbReference type="SAM" id="Phobius"/>
    </source>
</evidence>
<keyword evidence="2" id="KW-0812">Transmembrane</keyword>
<keyword evidence="2" id="KW-0472">Membrane</keyword>
<name>A0ABU5VPS6_9BACT</name>
<dbReference type="RefSeq" id="WP_323574037.1">
    <property type="nucleotide sequence ID" value="NZ_JAYGJQ010000001.1"/>
</dbReference>
<comment type="caution">
    <text evidence="3">The sequence shown here is derived from an EMBL/GenBank/DDBJ whole genome shotgun (WGS) entry which is preliminary data.</text>
</comment>
<feature type="region of interest" description="Disordered" evidence="1">
    <location>
        <begin position="61"/>
        <end position="113"/>
    </location>
</feature>
<reference evidence="3 4" key="1">
    <citation type="submission" date="2023-11" db="EMBL/GenBank/DDBJ databases">
        <title>A Novel Polar Bacteriovorax (B. antarcticus) Isolated from the Biocrust in Antarctica.</title>
        <authorList>
            <person name="Mun W."/>
            <person name="Choi S.Y."/>
            <person name="Mitchell R.J."/>
        </authorList>
    </citation>
    <scope>NUCLEOTIDE SEQUENCE [LARGE SCALE GENOMIC DNA]</scope>
    <source>
        <strain evidence="3 4">PP10</strain>
    </source>
</reference>
<keyword evidence="4" id="KW-1185">Reference proteome</keyword>
<dbReference type="EMBL" id="JAYGJQ010000001">
    <property type="protein sequence ID" value="MEA9354602.1"/>
    <property type="molecule type" value="Genomic_DNA"/>
</dbReference>
<evidence type="ECO:0000313" key="4">
    <source>
        <dbReference type="Proteomes" id="UP001302274"/>
    </source>
</evidence>
<dbReference type="Proteomes" id="UP001302274">
    <property type="component" value="Unassembled WGS sequence"/>
</dbReference>
<feature type="compositionally biased region" description="Basic and acidic residues" evidence="1">
    <location>
        <begin position="104"/>
        <end position="113"/>
    </location>
</feature>
<keyword evidence="2" id="KW-1133">Transmembrane helix</keyword>
<gene>
    <name evidence="3" type="ORF">SHI21_00200</name>
</gene>
<feature type="transmembrane region" description="Helical" evidence="2">
    <location>
        <begin position="6"/>
        <end position="24"/>
    </location>
</feature>